<organism evidence="1 2">
    <name type="scientific">Chlorobium limicola</name>
    <dbReference type="NCBI Taxonomy" id="1092"/>
    <lineage>
        <taxon>Bacteria</taxon>
        <taxon>Pseudomonadati</taxon>
        <taxon>Chlorobiota</taxon>
        <taxon>Chlorobiia</taxon>
        <taxon>Chlorobiales</taxon>
        <taxon>Chlorobiaceae</taxon>
        <taxon>Chlorobium/Pelodictyon group</taxon>
        <taxon>Chlorobium</taxon>
    </lineage>
</organism>
<comment type="caution">
    <text evidence="1">The sequence shown here is derived from an EMBL/GenBank/DDBJ whole genome shotgun (WGS) entry which is preliminary data.</text>
</comment>
<dbReference type="AlphaFoldDB" id="A0A101J4T5"/>
<dbReference type="Proteomes" id="UP000053937">
    <property type="component" value="Unassembled WGS sequence"/>
</dbReference>
<keyword evidence="2" id="KW-1185">Reference proteome</keyword>
<dbReference type="EMBL" id="LMBR01000253">
    <property type="protein sequence ID" value="KUL20237.1"/>
    <property type="molecule type" value="Genomic_DNA"/>
</dbReference>
<dbReference type="RefSeq" id="WP_059139743.1">
    <property type="nucleotide sequence ID" value="NZ_LMBR01000253.1"/>
</dbReference>
<dbReference type="OrthoDB" id="9792335at2"/>
<name>A0A101J4T5_CHLLI</name>
<protein>
    <submittedName>
        <fullName evidence="1">Uncharacterized protein</fullName>
    </submittedName>
</protein>
<accession>A0A101J4T5</accession>
<gene>
    <name evidence="1" type="ORF">ASB62_10040</name>
</gene>
<evidence type="ECO:0000313" key="1">
    <source>
        <dbReference type="EMBL" id="KUL20237.1"/>
    </source>
</evidence>
<proteinExistence type="predicted"/>
<evidence type="ECO:0000313" key="2">
    <source>
        <dbReference type="Proteomes" id="UP000053937"/>
    </source>
</evidence>
<sequence>MTASYNQAIRQAIIETLPSDTSLHGREPDKRSVYIPPSHFKALRLECSLVIGARGVGKTFWNAALNSNEIRNMLGESVPDLSRVEVRTGFGERPALDAYPDSDVFDTLLKKDISAYHVWRAVLGRWAATMVSEEIPCNTWEASVEWVKNEPESFGRMLERANDFFCEQNKHALIVFDALDRSSVEWRTMDKIVKDLLRVVLTLKRFPFLHGKIFLREDQFAGRQIADFPDASKLLSTRVELTWTLHDLHGLLWQLFCNGTETHGLTLRSIYKDVAGYLPDFNADVWSIRESVKRDEKVQRSLFAKIAGEWMGRDRRRGVPYLWSVGHLADGRGRTSPRSFLAAIRAAAEDTEERYSFHLLPLHYESIKCGVQYASGIRVSEMAEDYPWVKTLMQPLQGLTVPCTFEIIQERWCNLLAGDPDKIDFNGLPPEHYEAGWNGIRQDFESLGIFESMKDGRVNMPDLYRVGFGLGRRGGVKPAAKKEY</sequence>
<reference evidence="1 2" key="1">
    <citation type="submission" date="2015-10" db="EMBL/GenBank/DDBJ databases">
        <title>Draft Genome Sequence of Chlorobium limicola strain Frasassi Growing under Artificial Lighting in the Frasassi Cave System.</title>
        <authorList>
            <person name="Mansor M."/>
            <person name="Macalady J."/>
        </authorList>
    </citation>
    <scope>NUCLEOTIDE SEQUENCE [LARGE SCALE GENOMIC DNA]</scope>
    <source>
        <strain evidence="1 2">Frasassi</strain>
    </source>
</reference>